<evidence type="ECO:0000256" key="1">
    <source>
        <dbReference type="SAM" id="MobiDB-lite"/>
    </source>
</evidence>
<dbReference type="PROSITE" id="PS50076">
    <property type="entry name" value="DNAJ_2"/>
    <property type="match status" value="1"/>
</dbReference>
<protein>
    <submittedName>
        <fullName evidence="3">DnaJ domain-containing protein</fullName>
    </submittedName>
</protein>
<dbReference type="RefSeq" id="WP_344710605.1">
    <property type="nucleotide sequence ID" value="NZ_BAAAWH010000001.1"/>
</dbReference>
<evidence type="ECO:0000313" key="3">
    <source>
        <dbReference type="EMBL" id="MFB9644285.1"/>
    </source>
</evidence>
<accession>A0ABV5SVA5</accession>
<dbReference type="Gene3D" id="1.10.287.110">
    <property type="entry name" value="DnaJ domain"/>
    <property type="match status" value="1"/>
</dbReference>
<dbReference type="InterPro" id="IPR001623">
    <property type="entry name" value="DnaJ_domain"/>
</dbReference>
<proteinExistence type="predicted"/>
<organism evidence="3 4">
    <name type="scientific">Microbacterium terregens</name>
    <dbReference type="NCBI Taxonomy" id="69363"/>
    <lineage>
        <taxon>Bacteria</taxon>
        <taxon>Bacillati</taxon>
        <taxon>Actinomycetota</taxon>
        <taxon>Actinomycetes</taxon>
        <taxon>Micrococcales</taxon>
        <taxon>Microbacteriaceae</taxon>
        <taxon>Microbacterium</taxon>
    </lineage>
</organism>
<name>A0ABV5SVA5_9MICO</name>
<reference evidence="3 4" key="1">
    <citation type="submission" date="2024-09" db="EMBL/GenBank/DDBJ databases">
        <authorList>
            <person name="Sun Q."/>
            <person name="Mori K."/>
        </authorList>
    </citation>
    <scope>NUCLEOTIDE SEQUENCE [LARGE SCALE GENOMIC DNA]</scope>
    <source>
        <strain evidence="3 4">JCM 1342</strain>
    </source>
</reference>
<dbReference type="Pfam" id="PF00226">
    <property type="entry name" value="DnaJ"/>
    <property type="match status" value="1"/>
</dbReference>
<gene>
    <name evidence="3" type="ORF">ACFFPJ_00580</name>
</gene>
<feature type="region of interest" description="Disordered" evidence="1">
    <location>
        <begin position="77"/>
        <end position="103"/>
    </location>
</feature>
<sequence>MFDSPLSASAYDVLGVEPTTDEDSLRRAYRLRLRQTHPDTGGDAAVFVQVQRAWELVGTSAARAAYDRGHGFADAPAPEWAGWRAPARPADTRPKARSHGQPGGWRRERYLTLIREWAGRGVTIDDPYDPALVRSAPRDLRRMLADALAEEATARVVSELGMGYTVWHDVAAPVRGGTGDDKLDHIVLSPSGLYAVLSEDFGGPVGVRRGELTGDGVPGTPVADLLARMRVLARAAGVRFGGAVIVLPDDDLVQAVTDLGRVRGTPVVLVARGALSNVLRQGVPGARSIGGNEIFDIRTRLQQAVRFV</sequence>
<dbReference type="SMART" id="SM00271">
    <property type="entry name" value="DnaJ"/>
    <property type="match status" value="1"/>
</dbReference>
<dbReference type="Proteomes" id="UP001589611">
    <property type="component" value="Unassembled WGS sequence"/>
</dbReference>
<feature type="domain" description="J" evidence="2">
    <location>
        <begin position="9"/>
        <end position="70"/>
    </location>
</feature>
<evidence type="ECO:0000313" key="4">
    <source>
        <dbReference type="Proteomes" id="UP001589611"/>
    </source>
</evidence>
<comment type="caution">
    <text evidence="3">The sequence shown here is derived from an EMBL/GenBank/DDBJ whole genome shotgun (WGS) entry which is preliminary data.</text>
</comment>
<dbReference type="InterPro" id="IPR036869">
    <property type="entry name" value="J_dom_sf"/>
</dbReference>
<keyword evidence="4" id="KW-1185">Reference proteome</keyword>
<evidence type="ECO:0000259" key="2">
    <source>
        <dbReference type="PROSITE" id="PS50076"/>
    </source>
</evidence>
<dbReference type="SUPFAM" id="SSF46565">
    <property type="entry name" value="Chaperone J-domain"/>
    <property type="match status" value="1"/>
</dbReference>
<dbReference type="EMBL" id="JBHMBE010000001">
    <property type="protein sequence ID" value="MFB9644285.1"/>
    <property type="molecule type" value="Genomic_DNA"/>
</dbReference>